<reference evidence="1 2" key="2">
    <citation type="journal article" date="2007" name="PLoS Biol.">
        <title>Principles of genome evolution in the Drosophila melanogaster species group.</title>
        <authorList>
            <person name="Ranz J.M."/>
            <person name="Maurin D."/>
            <person name="Chan Y.S."/>
            <person name="von Grotthuss M."/>
            <person name="Hillier L.W."/>
            <person name="Roote J."/>
            <person name="Ashburner M."/>
            <person name="Bergman C.M."/>
        </authorList>
    </citation>
    <scope>NUCLEOTIDE SEQUENCE [LARGE SCALE GENOMIC DNA]</scope>
    <source>
        <strain evidence="2">Tai18E2 / Tucson 14021-0261.01</strain>
    </source>
</reference>
<dbReference type="OrthoDB" id="7808580at2759"/>
<keyword evidence="2" id="KW-1185">Reference proteome</keyword>
<accession>A0A0R1DPA4</accession>
<name>A0A0R1DPA4_DROYA</name>
<dbReference type="KEGG" id="dya:Dyak_GE28604"/>
<dbReference type="Proteomes" id="UP000002282">
    <property type="component" value="Chromosome 2R"/>
</dbReference>
<evidence type="ECO:0000313" key="1">
    <source>
        <dbReference type="EMBL" id="KRJ99119.1"/>
    </source>
</evidence>
<dbReference type="EMBL" id="CM000158">
    <property type="protein sequence ID" value="KRJ99119.1"/>
    <property type="molecule type" value="Genomic_DNA"/>
</dbReference>
<gene>
    <name evidence="1" type="primary">Dyak\GE28604</name>
    <name evidence="1" type="synonym">GE28604</name>
    <name evidence="1" type="ORF">Dyak_GE28604</name>
</gene>
<sequence length="68" mass="7784">MKLFHLSTLTPLSISHSLYCPLGLSQTSVANFGPRPYQPTHAHYPDIFQGFPSYSSKYGNVFWPRWPI</sequence>
<protein>
    <submittedName>
        <fullName evidence="1">Uncharacterized protein</fullName>
    </submittedName>
</protein>
<evidence type="ECO:0000313" key="2">
    <source>
        <dbReference type="Proteomes" id="UP000002282"/>
    </source>
</evidence>
<proteinExistence type="predicted"/>
<reference evidence="1 2" key="1">
    <citation type="journal article" date="2007" name="Nature">
        <title>Evolution of genes and genomes on the Drosophila phylogeny.</title>
        <authorList>
            <consortium name="Drosophila 12 Genomes Consortium"/>
            <person name="Clark A.G."/>
            <person name="Eisen M.B."/>
            <person name="Smith D.R."/>
            <person name="Bergman C.M."/>
            <person name="Oliver B."/>
            <person name="Markow T.A."/>
            <person name="Kaufman T.C."/>
            <person name="Kellis M."/>
            <person name="Gelbart W."/>
            <person name="Iyer V.N."/>
            <person name="Pollard D.A."/>
            <person name="Sackton T.B."/>
            <person name="Larracuente A.M."/>
            <person name="Singh N.D."/>
            <person name="Abad J.P."/>
            <person name="Abt D.N."/>
            <person name="Adryan B."/>
            <person name="Aguade M."/>
            <person name="Akashi H."/>
            <person name="Anderson W.W."/>
            <person name="Aquadro C.F."/>
            <person name="Ardell D.H."/>
            <person name="Arguello R."/>
            <person name="Artieri C.G."/>
            <person name="Barbash D.A."/>
            <person name="Barker D."/>
            <person name="Barsanti P."/>
            <person name="Batterham P."/>
            <person name="Batzoglou S."/>
            <person name="Begun D."/>
            <person name="Bhutkar A."/>
            <person name="Blanco E."/>
            <person name="Bosak S.A."/>
            <person name="Bradley R.K."/>
            <person name="Brand A.D."/>
            <person name="Brent M.R."/>
            <person name="Brooks A.N."/>
            <person name="Brown R.H."/>
            <person name="Butlin R.K."/>
            <person name="Caggese C."/>
            <person name="Calvi B.R."/>
            <person name="Bernardo de Carvalho A."/>
            <person name="Caspi A."/>
            <person name="Castrezana S."/>
            <person name="Celniker S.E."/>
            <person name="Chang J.L."/>
            <person name="Chapple C."/>
            <person name="Chatterji S."/>
            <person name="Chinwalla A."/>
            <person name="Civetta A."/>
            <person name="Clifton S.W."/>
            <person name="Comeron J.M."/>
            <person name="Costello J.C."/>
            <person name="Coyne J.A."/>
            <person name="Daub J."/>
            <person name="David R.G."/>
            <person name="Delcher A.L."/>
            <person name="Delehaunty K."/>
            <person name="Do C.B."/>
            <person name="Ebling H."/>
            <person name="Edwards K."/>
            <person name="Eickbush T."/>
            <person name="Evans J.D."/>
            <person name="Filipski A."/>
            <person name="Findeiss S."/>
            <person name="Freyhult E."/>
            <person name="Fulton L."/>
            <person name="Fulton R."/>
            <person name="Garcia A.C."/>
            <person name="Gardiner A."/>
            <person name="Garfield D.A."/>
            <person name="Garvin B.E."/>
            <person name="Gibson G."/>
            <person name="Gilbert D."/>
            <person name="Gnerre S."/>
            <person name="Godfrey J."/>
            <person name="Good R."/>
            <person name="Gotea V."/>
            <person name="Gravely B."/>
            <person name="Greenberg A.J."/>
            <person name="Griffiths-Jones S."/>
            <person name="Gross S."/>
            <person name="Guigo R."/>
            <person name="Gustafson E.A."/>
            <person name="Haerty W."/>
            <person name="Hahn M.W."/>
            <person name="Halligan D.L."/>
            <person name="Halpern A.L."/>
            <person name="Halter G.M."/>
            <person name="Han M.V."/>
            <person name="Heger A."/>
            <person name="Hillier L."/>
            <person name="Hinrichs A.S."/>
            <person name="Holmes I."/>
            <person name="Hoskins R.A."/>
            <person name="Hubisz M.J."/>
            <person name="Hultmark D."/>
            <person name="Huntley M.A."/>
            <person name="Jaffe D.B."/>
            <person name="Jagadeeshan S."/>
            <person name="Jeck W.R."/>
            <person name="Johnson J."/>
            <person name="Jones C.D."/>
            <person name="Jordan W.C."/>
            <person name="Karpen G.H."/>
            <person name="Kataoka E."/>
            <person name="Keightley P.D."/>
            <person name="Kheradpour P."/>
            <person name="Kirkness E.F."/>
            <person name="Koerich L.B."/>
            <person name="Kristiansen K."/>
            <person name="Kudrna D."/>
            <person name="Kulathinal R.J."/>
            <person name="Kumar S."/>
            <person name="Kwok R."/>
            <person name="Lander E."/>
            <person name="Langley C.H."/>
            <person name="Lapoint R."/>
            <person name="Lazzaro B.P."/>
            <person name="Lee S.J."/>
            <person name="Levesque L."/>
            <person name="Li R."/>
            <person name="Lin C.F."/>
            <person name="Lin M.F."/>
            <person name="Lindblad-Toh K."/>
            <person name="Llopart A."/>
            <person name="Long M."/>
            <person name="Low L."/>
            <person name="Lozovsky E."/>
            <person name="Lu J."/>
            <person name="Luo M."/>
            <person name="Machado C.A."/>
            <person name="Makalowski W."/>
            <person name="Marzo M."/>
            <person name="Matsuda M."/>
            <person name="Matzkin L."/>
            <person name="McAllister B."/>
            <person name="McBride C.S."/>
            <person name="McKernan B."/>
            <person name="McKernan K."/>
            <person name="Mendez-Lago M."/>
            <person name="Minx P."/>
            <person name="Mollenhauer M.U."/>
            <person name="Montooth K."/>
            <person name="Mount S.M."/>
            <person name="Mu X."/>
            <person name="Myers E."/>
            <person name="Negre B."/>
            <person name="Newfeld S."/>
            <person name="Nielsen R."/>
            <person name="Noor M.A."/>
            <person name="O'Grady P."/>
            <person name="Pachter L."/>
            <person name="Papaceit M."/>
            <person name="Parisi M.J."/>
            <person name="Parisi M."/>
            <person name="Parts L."/>
            <person name="Pedersen J.S."/>
            <person name="Pesole G."/>
            <person name="Phillippy A.M."/>
            <person name="Ponting C.P."/>
            <person name="Pop M."/>
            <person name="Porcelli D."/>
            <person name="Powell J.R."/>
            <person name="Prohaska S."/>
            <person name="Pruitt K."/>
            <person name="Puig M."/>
            <person name="Quesneville H."/>
            <person name="Ram K.R."/>
            <person name="Rand D."/>
            <person name="Rasmussen M.D."/>
            <person name="Reed L.K."/>
            <person name="Reenan R."/>
            <person name="Reily A."/>
            <person name="Remington K.A."/>
            <person name="Rieger T.T."/>
            <person name="Ritchie M.G."/>
            <person name="Robin C."/>
            <person name="Rogers Y.H."/>
            <person name="Rohde C."/>
            <person name="Rozas J."/>
            <person name="Rubenfield M.J."/>
            <person name="Ruiz A."/>
            <person name="Russo S."/>
            <person name="Salzberg S.L."/>
            <person name="Sanchez-Gracia A."/>
            <person name="Saranga D.J."/>
            <person name="Sato H."/>
            <person name="Schaeffer S.W."/>
            <person name="Schatz M.C."/>
            <person name="Schlenke T."/>
            <person name="Schwartz R."/>
            <person name="Segarra C."/>
            <person name="Singh R.S."/>
            <person name="Sirot L."/>
            <person name="Sirota M."/>
            <person name="Sisneros N.B."/>
            <person name="Smith C.D."/>
            <person name="Smith T.F."/>
            <person name="Spieth J."/>
            <person name="Stage D.E."/>
            <person name="Stark A."/>
            <person name="Stephan W."/>
            <person name="Strausberg R.L."/>
            <person name="Strempel S."/>
            <person name="Sturgill D."/>
            <person name="Sutton G."/>
            <person name="Sutton G.G."/>
            <person name="Tao W."/>
            <person name="Teichmann S."/>
            <person name="Tobari Y.N."/>
            <person name="Tomimura Y."/>
            <person name="Tsolas J.M."/>
            <person name="Valente V.L."/>
            <person name="Venter E."/>
            <person name="Venter J.C."/>
            <person name="Vicario S."/>
            <person name="Vieira F.G."/>
            <person name="Vilella A.J."/>
            <person name="Villasante A."/>
            <person name="Walenz B."/>
            <person name="Wang J."/>
            <person name="Wasserman M."/>
            <person name="Watts T."/>
            <person name="Wilson D."/>
            <person name="Wilson R.K."/>
            <person name="Wing R.A."/>
            <person name="Wolfner M.F."/>
            <person name="Wong A."/>
            <person name="Wong G.K."/>
            <person name="Wu C.I."/>
            <person name="Wu G."/>
            <person name="Yamamoto D."/>
            <person name="Yang H.P."/>
            <person name="Yang S.P."/>
            <person name="Yorke J.A."/>
            <person name="Yoshida K."/>
            <person name="Zdobnov E."/>
            <person name="Zhang P."/>
            <person name="Zhang Y."/>
            <person name="Zimin A.V."/>
            <person name="Baldwin J."/>
            <person name="Abdouelleil A."/>
            <person name="Abdulkadir J."/>
            <person name="Abebe A."/>
            <person name="Abera B."/>
            <person name="Abreu J."/>
            <person name="Acer S.C."/>
            <person name="Aftuck L."/>
            <person name="Alexander A."/>
            <person name="An P."/>
            <person name="Anderson E."/>
            <person name="Anderson S."/>
            <person name="Arachi H."/>
            <person name="Azer M."/>
            <person name="Bachantsang P."/>
            <person name="Barry A."/>
            <person name="Bayul T."/>
            <person name="Berlin A."/>
            <person name="Bessette D."/>
            <person name="Bloom T."/>
            <person name="Blye J."/>
            <person name="Boguslavskiy L."/>
            <person name="Bonnet C."/>
            <person name="Boukhgalter B."/>
            <person name="Bourzgui I."/>
            <person name="Brown A."/>
            <person name="Cahill P."/>
            <person name="Channer S."/>
            <person name="Cheshatsang Y."/>
            <person name="Chuda L."/>
            <person name="Citroen M."/>
            <person name="Collymore A."/>
            <person name="Cooke P."/>
            <person name="Costello M."/>
            <person name="D'Aco K."/>
            <person name="Daza R."/>
            <person name="De Haan G."/>
            <person name="DeGray S."/>
            <person name="DeMaso C."/>
            <person name="Dhargay N."/>
            <person name="Dooley K."/>
            <person name="Dooley E."/>
            <person name="Doricent M."/>
            <person name="Dorje P."/>
            <person name="Dorjee K."/>
            <person name="Dupes A."/>
            <person name="Elong R."/>
            <person name="Falk J."/>
            <person name="Farina A."/>
            <person name="Faro S."/>
            <person name="Ferguson D."/>
            <person name="Fisher S."/>
            <person name="Foley C.D."/>
            <person name="Franke A."/>
            <person name="Friedrich D."/>
            <person name="Gadbois L."/>
            <person name="Gearin G."/>
            <person name="Gearin C.R."/>
            <person name="Giannoukos G."/>
            <person name="Goode T."/>
            <person name="Graham J."/>
            <person name="Grandbois E."/>
            <person name="Grewal S."/>
            <person name="Gyaltsen K."/>
            <person name="Hafez N."/>
            <person name="Hagos B."/>
            <person name="Hall J."/>
            <person name="Henson C."/>
            <person name="Hollinger A."/>
            <person name="Honan T."/>
            <person name="Huard M.D."/>
            <person name="Hughes L."/>
            <person name="Hurhula B."/>
            <person name="Husby M.E."/>
            <person name="Kamat A."/>
            <person name="Kanga B."/>
            <person name="Kashin S."/>
            <person name="Khazanovich D."/>
            <person name="Kisner P."/>
            <person name="Lance K."/>
            <person name="Lara M."/>
            <person name="Lee W."/>
            <person name="Lennon N."/>
            <person name="Letendre F."/>
            <person name="LeVine R."/>
            <person name="Lipovsky A."/>
            <person name="Liu X."/>
            <person name="Liu J."/>
            <person name="Liu S."/>
            <person name="Lokyitsang T."/>
            <person name="Lokyitsang Y."/>
            <person name="Lubonja R."/>
            <person name="Lui A."/>
            <person name="MacDonald P."/>
            <person name="Magnisalis V."/>
            <person name="Maru K."/>
            <person name="Matthews C."/>
            <person name="McCusker W."/>
            <person name="McDonough S."/>
            <person name="Mehta T."/>
            <person name="Meldrim J."/>
            <person name="Meneus L."/>
            <person name="Mihai O."/>
            <person name="Mihalev A."/>
            <person name="Mihova T."/>
            <person name="Mittelman R."/>
            <person name="Mlenga V."/>
            <person name="Montmayeur A."/>
            <person name="Mulrain L."/>
            <person name="Navidi A."/>
            <person name="Naylor J."/>
            <person name="Negash T."/>
            <person name="Nguyen T."/>
            <person name="Nguyen N."/>
            <person name="Nicol R."/>
            <person name="Norbu C."/>
            <person name="Norbu N."/>
            <person name="Novod N."/>
            <person name="O'Neill B."/>
            <person name="Osman S."/>
            <person name="Markiewicz E."/>
            <person name="Oyono O.L."/>
            <person name="Patti C."/>
            <person name="Phunkhang P."/>
            <person name="Pierre F."/>
            <person name="Priest M."/>
            <person name="Raghuraman S."/>
            <person name="Rege F."/>
            <person name="Reyes R."/>
            <person name="Rise C."/>
            <person name="Rogov P."/>
            <person name="Ross K."/>
            <person name="Ryan E."/>
            <person name="Settipalli S."/>
            <person name="Shea T."/>
            <person name="Sherpa N."/>
            <person name="Shi L."/>
            <person name="Shih D."/>
            <person name="Sparrow T."/>
            <person name="Spaulding J."/>
            <person name="Stalker J."/>
            <person name="Stange-Thomann N."/>
            <person name="Stavropoulos S."/>
            <person name="Stone C."/>
            <person name="Strader C."/>
            <person name="Tesfaye S."/>
            <person name="Thomson T."/>
            <person name="Thoulutsang Y."/>
            <person name="Thoulutsang D."/>
            <person name="Topham K."/>
            <person name="Topping I."/>
            <person name="Tsamla T."/>
            <person name="Vassiliev H."/>
            <person name="Vo A."/>
            <person name="Wangchuk T."/>
            <person name="Wangdi T."/>
            <person name="Weiand M."/>
            <person name="Wilkinson J."/>
            <person name="Wilson A."/>
            <person name="Yadav S."/>
            <person name="Young G."/>
            <person name="Yu Q."/>
            <person name="Zembek L."/>
            <person name="Zhong D."/>
            <person name="Zimmer A."/>
            <person name="Zwirko Z."/>
            <person name="Jaffe D.B."/>
            <person name="Alvarez P."/>
            <person name="Brockman W."/>
            <person name="Butler J."/>
            <person name="Chin C."/>
            <person name="Gnerre S."/>
            <person name="Grabherr M."/>
            <person name="Kleber M."/>
            <person name="Mauceli E."/>
            <person name="MacCallum I."/>
        </authorList>
    </citation>
    <scope>NUCLEOTIDE SEQUENCE [LARGE SCALE GENOMIC DNA]</scope>
    <source>
        <strain evidence="2">Tai18E2 / Tucson 14021-0261.01</strain>
    </source>
</reference>
<organism evidence="1 2">
    <name type="scientific">Drosophila yakuba</name>
    <name type="common">Fruit fly</name>
    <dbReference type="NCBI Taxonomy" id="7245"/>
    <lineage>
        <taxon>Eukaryota</taxon>
        <taxon>Metazoa</taxon>
        <taxon>Ecdysozoa</taxon>
        <taxon>Arthropoda</taxon>
        <taxon>Hexapoda</taxon>
        <taxon>Insecta</taxon>
        <taxon>Pterygota</taxon>
        <taxon>Neoptera</taxon>
        <taxon>Endopterygota</taxon>
        <taxon>Diptera</taxon>
        <taxon>Brachycera</taxon>
        <taxon>Muscomorpha</taxon>
        <taxon>Ephydroidea</taxon>
        <taxon>Drosophilidae</taxon>
        <taxon>Drosophila</taxon>
        <taxon>Sophophora</taxon>
    </lineage>
</organism>
<dbReference type="AlphaFoldDB" id="A0A0R1DPA4"/>